<evidence type="ECO:0000256" key="5">
    <source>
        <dbReference type="ARBA" id="ARBA00022692"/>
    </source>
</evidence>
<keyword evidence="7 8" id="KW-0472">Membrane</keyword>
<feature type="transmembrane region" description="Helical" evidence="8">
    <location>
        <begin position="23"/>
        <end position="44"/>
    </location>
</feature>
<feature type="transmembrane region" description="Helical" evidence="8">
    <location>
        <begin position="56"/>
        <end position="74"/>
    </location>
</feature>
<reference evidence="9 10" key="1">
    <citation type="submission" date="2018-08" db="EMBL/GenBank/DDBJ databases">
        <title>A genome reference for cultivated species of the human gut microbiota.</title>
        <authorList>
            <person name="Zou Y."/>
            <person name="Xue W."/>
            <person name="Luo G."/>
        </authorList>
    </citation>
    <scope>NUCLEOTIDE SEQUENCE [LARGE SCALE GENOMIC DNA]</scope>
    <source>
        <strain evidence="9 10">AF24-29</strain>
    </source>
</reference>
<accession>A0A412G0U1</accession>
<evidence type="ECO:0000256" key="4">
    <source>
        <dbReference type="ARBA" id="ARBA00022475"/>
    </source>
</evidence>
<comment type="similarity">
    <text evidence="2">Belongs to the auxin efflux carrier (TC 2.A.69) family.</text>
</comment>
<dbReference type="Gene3D" id="1.20.1530.20">
    <property type="match status" value="1"/>
</dbReference>
<dbReference type="PANTHER" id="PTHR36838">
    <property type="entry name" value="AUXIN EFFLUX CARRIER FAMILY PROTEIN"/>
    <property type="match status" value="1"/>
</dbReference>
<protein>
    <submittedName>
        <fullName evidence="9">AEC family transporter</fullName>
    </submittedName>
</protein>
<keyword evidence="5 8" id="KW-0812">Transmembrane</keyword>
<dbReference type="PANTHER" id="PTHR36838:SF1">
    <property type="entry name" value="SLR1864 PROTEIN"/>
    <property type="match status" value="1"/>
</dbReference>
<comment type="subcellular location">
    <subcellularLocation>
        <location evidence="1">Cell membrane</location>
        <topology evidence="1">Multi-pass membrane protein</topology>
    </subcellularLocation>
</comment>
<name>A0A412G0U1_9FIRM</name>
<feature type="transmembrane region" description="Helical" evidence="8">
    <location>
        <begin position="237"/>
        <end position="260"/>
    </location>
</feature>
<evidence type="ECO:0000256" key="8">
    <source>
        <dbReference type="SAM" id="Phobius"/>
    </source>
</evidence>
<feature type="transmembrane region" description="Helical" evidence="8">
    <location>
        <begin position="144"/>
        <end position="163"/>
    </location>
</feature>
<dbReference type="InterPro" id="IPR004776">
    <property type="entry name" value="Mem_transp_PIN-like"/>
</dbReference>
<evidence type="ECO:0000256" key="2">
    <source>
        <dbReference type="ARBA" id="ARBA00010145"/>
    </source>
</evidence>
<evidence type="ECO:0000313" key="9">
    <source>
        <dbReference type="EMBL" id="RGR74059.1"/>
    </source>
</evidence>
<feature type="transmembrane region" description="Helical" evidence="8">
    <location>
        <begin position="175"/>
        <end position="195"/>
    </location>
</feature>
<evidence type="ECO:0000256" key="1">
    <source>
        <dbReference type="ARBA" id="ARBA00004651"/>
    </source>
</evidence>
<dbReference type="AlphaFoldDB" id="A0A412G0U1"/>
<dbReference type="Pfam" id="PF03547">
    <property type="entry name" value="Mem_trans"/>
    <property type="match status" value="1"/>
</dbReference>
<evidence type="ECO:0000256" key="7">
    <source>
        <dbReference type="ARBA" id="ARBA00023136"/>
    </source>
</evidence>
<gene>
    <name evidence="9" type="ORF">DWY25_09605</name>
</gene>
<dbReference type="InterPro" id="IPR038770">
    <property type="entry name" value="Na+/solute_symporter_sf"/>
</dbReference>
<keyword evidence="6 8" id="KW-1133">Transmembrane helix</keyword>
<keyword evidence="4" id="KW-1003">Cell membrane</keyword>
<feature type="transmembrane region" description="Helical" evidence="8">
    <location>
        <begin position="207"/>
        <end position="225"/>
    </location>
</feature>
<evidence type="ECO:0000256" key="3">
    <source>
        <dbReference type="ARBA" id="ARBA00022448"/>
    </source>
</evidence>
<sequence>MEIRYNVPKQKVSPEGEAIMESAITIFNQILKMFLMMSVGYLLYRKQTINDDTTARLSNILLMVATPCTIITSFNQTYTPEKFKGLILAFLLSLAVYAANILIARLIYKPEQRVEKFGMVFSNAGFLGIPLVTGLLGIEAVFYLSPFIVCFYLYAWTYGVILMSGDKNSVTIKKIVVNPCIWAMIIGVIIFLLPVKPAQPIMEAVNSLGSMNTPLAMLVLGAYLAKSPLIHMFKNKTAYHVSVVRLVLVPAALLAAFSLIPDSFATIRTVILVSAAAPSAVLAPVFAQMFDRDITLGAEIVSLSTILCLFTLPLVLLIAEMIW</sequence>
<comment type="caution">
    <text evidence="9">The sequence shown here is derived from an EMBL/GenBank/DDBJ whole genome shotgun (WGS) entry which is preliminary data.</text>
</comment>
<feature type="transmembrane region" description="Helical" evidence="8">
    <location>
        <begin position="294"/>
        <end position="319"/>
    </location>
</feature>
<feature type="transmembrane region" description="Helical" evidence="8">
    <location>
        <begin position="120"/>
        <end position="138"/>
    </location>
</feature>
<dbReference type="Proteomes" id="UP000284178">
    <property type="component" value="Unassembled WGS sequence"/>
</dbReference>
<dbReference type="GO" id="GO:0055085">
    <property type="term" value="P:transmembrane transport"/>
    <property type="evidence" value="ECO:0007669"/>
    <property type="project" value="InterPro"/>
</dbReference>
<keyword evidence="10" id="KW-1185">Reference proteome</keyword>
<organism evidence="9 10">
    <name type="scientific">Holdemania filiformis</name>
    <dbReference type="NCBI Taxonomy" id="61171"/>
    <lineage>
        <taxon>Bacteria</taxon>
        <taxon>Bacillati</taxon>
        <taxon>Bacillota</taxon>
        <taxon>Erysipelotrichia</taxon>
        <taxon>Erysipelotrichales</taxon>
        <taxon>Erysipelotrichaceae</taxon>
        <taxon>Holdemania</taxon>
    </lineage>
</organism>
<dbReference type="EMBL" id="QRUP01000010">
    <property type="protein sequence ID" value="RGR74059.1"/>
    <property type="molecule type" value="Genomic_DNA"/>
</dbReference>
<proteinExistence type="inferred from homology"/>
<evidence type="ECO:0000256" key="6">
    <source>
        <dbReference type="ARBA" id="ARBA00022989"/>
    </source>
</evidence>
<feature type="transmembrane region" description="Helical" evidence="8">
    <location>
        <begin position="86"/>
        <end position="108"/>
    </location>
</feature>
<keyword evidence="3" id="KW-0813">Transport</keyword>
<evidence type="ECO:0000313" key="10">
    <source>
        <dbReference type="Proteomes" id="UP000284178"/>
    </source>
</evidence>
<feature type="transmembrane region" description="Helical" evidence="8">
    <location>
        <begin position="266"/>
        <end position="287"/>
    </location>
</feature>
<dbReference type="GO" id="GO:0005886">
    <property type="term" value="C:plasma membrane"/>
    <property type="evidence" value="ECO:0007669"/>
    <property type="project" value="UniProtKB-SubCell"/>
</dbReference>